<protein>
    <recommendedName>
        <fullName evidence="2">Lipoprotein</fullName>
    </recommendedName>
</protein>
<sequence length="147" mass="17158">MKEKIKLMFSLCFIFVITGCAPKTPMPVLEKELSDANVSKEQVCKGAGYWIKSKSSLEGECNMFFYPNMKTIQDGIKFKKFESICKQIGGHIFYEQYDFFCKTPVLHDIEQPKNGYSFFKNVDRFYKDIEPILEKAKTQVLYENNNK</sequence>
<accession>A0AA96IFR9</accession>
<dbReference type="EMBL" id="CP134854">
    <property type="protein sequence ID" value="WNL30495.1"/>
    <property type="molecule type" value="Genomic_DNA"/>
</dbReference>
<organism evidence="1">
    <name type="scientific">Arcobacter sp. AZ-2023</name>
    <dbReference type="NCBI Taxonomy" id="3074453"/>
    <lineage>
        <taxon>Bacteria</taxon>
        <taxon>Pseudomonadati</taxon>
        <taxon>Campylobacterota</taxon>
        <taxon>Epsilonproteobacteria</taxon>
        <taxon>Campylobacterales</taxon>
        <taxon>Arcobacteraceae</taxon>
        <taxon>Arcobacter</taxon>
    </lineage>
</organism>
<evidence type="ECO:0008006" key="2">
    <source>
        <dbReference type="Google" id="ProtNLM"/>
    </source>
</evidence>
<name>A0AA96IFR9_9BACT</name>
<proteinExistence type="predicted"/>
<evidence type="ECO:0000313" key="1">
    <source>
        <dbReference type="EMBL" id="WNL30495.1"/>
    </source>
</evidence>
<dbReference type="AlphaFoldDB" id="A0AA96IFR9"/>
<gene>
    <name evidence="1" type="ORF">RMQ68_03665</name>
</gene>
<reference evidence="1" key="1">
    <citation type="submission" date="2023-09" db="EMBL/GenBank/DDBJ databases">
        <title>Arcobacter tbilisiensis sp. nov. isolated from chicken meat in Tbilisi, Georgia.</title>
        <authorList>
            <person name="Matthias R."/>
            <person name="Zautner A.E."/>
        </authorList>
    </citation>
    <scope>NUCLEOTIDE SEQUENCE</scope>
    <source>
        <strain evidence="1">LEO 52</strain>
    </source>
</reference>
<dbReference type="PROSITE" id="PS51257">
    <property type="entry name" value="PROKAR_LIPOPROTEIN"/>
    <property type="match status" value="1"/>
</dbReference>